<comment type="caution">
    <text evidence="1">The sequence shown here is derived from an EMBL/GenBank/DDBJ whole genome shotgun (WGS) entry which is preliminary data.</text>
</comment>
<organism evidence="1 2">
    <name type="scientific">Vreelandella neptunia</name>
    <dbReference type="NCBI Taxonomy" id="115551"/>
    <lineage>
        <taxon>Bacteria</taxon>
        <taxon>Pseudomonadati</taxon>
        <taxon>Pseudomonadota</taxon>
        <taxon>Gammaproteobacteria</taxon>
        <taxon>Oceanospirillales</taxon>
        <taxon>Halomonadaceae</taxon>
        <taxon>Vreelandella</taxon>
    </lineage>
</organism>
<evidence type="ECO:0000313" key="1">
    <source>
        <dbReference type="EMBL" id="MCH4812014.1"/>
    </source>
</evidence>
<dbReference type="EMBL" id="JAKVTW010000007">
    <property type="protein sequence ID" value="MCH4812014.1"/>
    <property type="molecule type" value="Genomic_DNA"/>
</dbReference>
<evidence type="ECO:0000313" key="2">
    <source>
        <dbReference type="Proteomes" id="UP001320609"/>
    </source>
</evidence>
<gene>
    <name evidence="1" type="ORF">MLE19_11760</name>
</gene>
<protein>
    <submittedName>
        <fullName evidence="1">TIGR02444 family protein</fullName>
    </submittedName>
</protein>
<dbReference type="Proteomes" id="UP001320609">
    <property type="component" value="Unassembled WGS sequence"/>
</dbReference>
<accession>A0ABS9S7H0</accession>
<reference evidence="1 2" key="1">
    <citation type="submission" date="2022-03" db="EMBL/GenBank/DDBJ databases">
        <title>Genomic signatures underlying metal tolerance in selected Arctic bacterial isolates.</title>
        <authorList>
            <person name="Thomas F.A."/>
            <person name="Venkatachalam S."/>
            <person name="Krishnan K.P."/>
        </authorList>
    </citation>
    <scope>NUCLEOTIDE SEQUENCE [LARGE SCALE GENOMIC DNA]</scope>
    <source>
        <strain evidence="1 2">HM116</strain>
    </source>
</reference>
<name>A0ABS9S7H0_9GAMM</name>
<dbReference type="InterPro" id="IPR012659">
    <property type="entry name" value="CHP02444"/>
</dbReference>
<dbReference type="Pfam" id="PF09523">
    <property type="entry name" value="DUF2390"/>
    <property type="match status" value="1"/>
</dbReference>
<keyword evidence="2" id="KW-1185">Reference proteome</keyword>
<dbReference type="NCBIfam" id="TIGR02444">
    <property type="entry name" value="TIGR02444 family protein"/>
    <property type="match status" value="1"/>
</dbReference>
<proteinExistence type="predicted"/>
<sequence>MLKTIALDSTRLQRLQQTPLWDFAIALYAKPGVEEACLSLQEEAGLDVCEVLFHCWLYASGLEATPSALAHQREQRRLWQCQVTEVLRGLRRDLKATATSNDSVKALRETIKQAELMAERENLQRWQTWACEAQNHEQRVANIADMPQDVAKWLLNQLLFSQSADPGSGGSNEQNGCFHSLQTLTYQLDPQQGAR</sequence>
<dbReference type="RefSeq" id="WP_240718372.1">
    <property type="nucleotide sequence ID" value="NZ_JAKVTW010000007.1"/>
</dbReference>